<reference evidence="2 3" key="1">
    <citation type="submission" date="2019-04" db="EMBL/GenBank/DDBJ databases">
        <title>Crenobacter sp. nov.</title>
        <authorList>
            <person name="Shi S."/>
        </authorList>
    </citation>
    <scope>NUCLEOTIDE SEQUENCE [LARGE SCALE GENOMIC DNA]</scope>
    <source>
        <strain evidence="2 3">GY 70310</strain>
    </source>
</reference>
<sequence>MKILSFILLLVVLARVALALLLRWRIRRARLEQEAVRREQEDARRERERQAQWDRAYADASPAVRKFMDGDYMIVRIRAPDGTNICRYPFSAAADEPSAHTAEAGTPANPDGAPDAALPAHARPPNRTPG</sequence>
<dbReference type="AlphaFoldDB" id="A0A4T0V0H1"/>
<name>A0A4T0V0H1_9NEIS</name>
<dbReference type="EMBL" id="STGJ01000005">
    <property type="protein sequence ID" value="TIC84737.1"/>
    <property type="molecule type" value="Genomic_DNA"/>
</dbReference>
<feature type="region of interest" description="Disordered" evidence="1">
    <location>
        <begin position="96"/>
        <end position="130"/>
    </location>
</feature>
<protein>
    <submittedName>
        <fullName evidence="2">Uncharacterized protein</fullName>
    </submittedName>
</protein>
<dbReference type="RefSeq" id="WP_136552008.1">
    <property type="nucleotide sequence ID" value="NZ_STGJ01000005.1"/>
</dbReference>
<keyword evidence="3" id="KW-1185">Reference proteome</keyword>
<organism evidence="2 3">
    <name type="scientific">Crenobacter intestini</name>
    <dbReference type="NCBI Taxonomy" id="2563443"/>
    <lineage>
        <taxon>Bacteria</taxon>
        <taxon>Pseudomonadati</taxon>
        <taxon>Pseudomonadota</taxon>
        <taxon>Betaproteobacteria</taxon>
        <taxon>Neisseriales</taxon>
        <taxon>Neisseriaceae</taxon>
        <taxon>Crenobacter</taxon>
    </lineage>
</organism>
<accession>A0A4T0V0H1</accession>
<comment type="caution">
    <text evidence="2">The sequence shown here is derived from an EMBL/GenBank/DDBJ whole genome shotgun (WGS) entry which is preliminary data.</text>
</comment>
<evidence type="ECO:0000256" key="1">
    <source>
        <dbReference type="SAM" id="MobiDB-lite"/>
    </source>
</evidence>
<dbReference type="Proteomes" id="UP000308891">
    <property type="component" value="Unassembled WGS sequence"/>
</dbReference>
<evidence type="ECO:0000313" key="3">
    <source>
        <dbReference type="Proteomes" id="UP000308891"/>
    </source>
</evidence>
<proteinExistence type="predicted"/>
<gene>
    <name evidence="2" type="ORF">E5K04_06075</name>
</gene>
<evidence type="ECO:0000313" key="2">
    <source>
        <dbReference type="EMBL" id="TIC84737.1"/>
    </source>
</evidence>